<protein>
    <submittedName>
        <fullName evidence="1">Acetoacetate decarboxylase</fullName>
    </submittedName>
</protein>
<dbReference type="Pfam" id="PF06314">
    <property type="entry name" value="ADC"/>
    <property type="match status" value="1"/>
</dbReference>
<reference evidence="1 2" key="1">
    <citation type="journal article" date="2019" name="Int. J. Syst. Evol. Microbiol.">
        <title>The Global Catalogue of Microorganisms (GCM) 10K type strain sequencing project: providing services to taxonomists for standard genome sequencing and annotation.</title>
        <authorList>
            <consortium name="The Broad Institute Genomics Platform"/>
            <consortium name="The Broad Institute Genome Sequencing Center for Infectious Disease"/>
            <person name="Wu L."/>
            <person name="Ma J."/>
        </authorList>
    </citation>
    <scope>NUCLEOTIDE SEQUENCE [LARGE SCALE GENOMIC DNA]</scope>
    <source>
        <strain evidence="1 2">JCM 4788</strain>
    </source>
</reference>
<accession>A0ABN0YEZ2</accession>
<dbReference type="NCBIfam" id="NF002614">
    <property type="entry name" value="PRK02265.1"/>
    <property type="match status" value="1"/>
</dbReference>
<comment type="caution">
    <text evidence="1">The sequence shown here is derived from an EMBL/GenBank/DDBJ whole genome shotgun (WGS) entry which is preliminary data.</text>
</comment>
<dbReference type="Gene3D" id="2.40.400.10">
    <property type="entry name" value="Acetoacetate decarboxylase-like"/>
    <property type="match status" value="1"/>
</dbReference>
<sequence length="245" mass="26704">MTPQDLMSRTATPFSAPAWPPGPFVSYGVEVLDIHYRSDPEALRRLVPEPLRVREDKVRFQIMRMPDTTGLGDHAAASQAVAVELDGETGYYLESMYLDSLPALAVGRETAGFPKKLGAPSLYNDVDTLVGTLDYGSVRIALATMGYKHAPLNPDTARAELRAPLFMVKMSREPDGTLTACRLVRMAFEQFTVTGAWSGPARLHLVPHALAPIADLPVTEMIGADHIACTDLRYGAPAVVHDYLP</sequence>
<gene>
    <name evidence="1" type="ORF">GCM10010357_12680</name>
</gene>
<dbReference type="EMBL" id="BAAABX010000010">
    <property type="protein sequence ID" value="GAA0393344.1"/>
    <property type="molecule type" value="Genomic_DNA"/>
</dbReference>
<proteinExistence type="predicted"/>
<keyword evidence="2" id="KW-1185">Reference proteome</keyword>
<dbReference type="InterPro" id="IPR010451">
    <property type="entry name" value="Acetoacetate_decarboxylase"/>
</dbReference>
<dbReference type="SUPFAM" id="SSF160104">
    <property type="entry name" value="Acetoacetate decarboxylase-like"/>
    <property type="match status" value="1"/>
</dbReference>
<dbReference type="RefSeq" id="WP_344020760.1">
    <property type="nucleotide sequence ID" value="NZ_BAAABX010000010.1"/>
</dbReference>
<evidence type="ECO:0000313" key="2">
    <source>
        <dbReference type="Proteomes" id="UP001500879"/>
    </source>
</evidence>
<name>A0ABN0YEZ2_9ACTN</name>
<dbReference type="InterPro" id="IPR023375">
    <property type="entry name" value="ADC_dom_sf"/>
</dbReference>
<dbReference type="Proteomes" id="UP001500879">
    <property type="component" value="Unassembled WGS sequence"/>
</dbReference>
<organism evidence="1 2">
    <name type="scientific">Streptomyces luteireticuli</name>
    <dbReference type="NCBI Taxonomy" id="173858"/>
    <lineage>
        <taxon>Bacteria</taxon>
        <taxon>Bacillati</taxon>
        <taxon>Actinomycetota</taxon>
        <taxon>Actinomycetes</taxon>
        <taxon>Kitasatosporales</taxon>
        <taxon>Streptomycetaceae</taxon>
        <taxon>Streptomyces</taxon>
    </lineage>
</organism>
<evidence type="ECO:0000313" key="1">
    <source>
        <dbReference type="EMBL" id="GAA0393344.1"/>
    </source>
</evidence>